<keyword evidence="1" id="KW-0472">Membrane</keyword>
<sequence>MAPTPTFSGALQPKKKSELQQLAAALDIDSTGTKDDLQSRIKKHLDNNQSELEDDPVFSGLFGRRKRSVQPVSRVESRKAVVVLNPVRESTPVDNRDVSAYLKSNPFSPGTPSSLPPLPESADVSMEVVRADRSIIDHLPLSRPDVSLVVQRIKESEENARRSANEGLIAFRGFLSNSRNIWSLTAVFELLFILYTIIPWQTYNLNLGRTTFALPYPPSYTLSYPGFIPTLTHWFIPTLVLPALLGTLISFSPATPTPSPTRAIPFDPLTASIIRLALQFAYNPATPPTPGPGVGPLYAQDPLGVRLRVLNAAVGLAFSFAEAIKGAPAVWAKELLARKDDEADSEDVLVPGRRALTTEETVVELE</sequence>
<dbReference type="EMBL" id="JACAZI010000007">
    <property type="protein sequence ID" value="KAF7356804.1"/>
    <property type="molecule type" value="Genomic_DNA"/>
</dbReference>
<dbReference type="AlphaFoldDB" id="A0A8H6YD42"/>
<dbReference type="PANTHER" id="PTHR41807">
    <property type="entry name" value="GLUTATHIONE TRANSFERASE 3"/>
    <property type="match status" value="1"/>
</dbReference>
<dbReference type="InterPro" id="IPR003034">
    <property type="entry name" value="SAP_dom"/>
</dbReference>
<proteinExistence type="predicted"/>
<protein>
    <submittedName>
        <fullName evidence="3">SAP domain-containing protein</fullName>
    </submittedName>
</protein>
<keyword evidence="1" id="KW-1133">Transmembrane helix</keyword>
<gene>
    <name evidence="3" type="ORF">MVEN_01015700</name>
</gene>
<feature type="transmembrane region" description="Helical" evidence="1">
    <location>
        <begin position="181"/>
        <end position="202"/>
    </location>
</feature>
<evidence type="ECO:0000259" key="2">
    <source>
        <dbReference type="SMART" id="SM00513"/>
    </source>
</evidence>
<dbReference type="PANTHER" id="PTHR41807:SF1">
    <property type="entry name" value="GLUTATHIONE TRANSFERASE 3"/>
    <property type="match status" value="1"/>
</dbReference>
<dbReference type="GO" id="GO:0016020">
    <property type="term" value="C:membrane"/>
    <property type="evidence" value="ECO:0007669"/>
    <property type="project" value="TreeGrafter"/>
</dbReference>
<dbReference type="InterPro" id="IPR038872">
    <property type="entry name" value="Put_GTT3"/>
</dbReference>
<evidence type="ECO:0000256" key="1">
    <source>
        <dbReference type="SAM" id="Phobius"/>
    </source>
</evidence>
<dbReference type="SMART" id="SM00513">
    <property type="entry name" value="SAP"/>
    <property type="match status" value="1"/>
</dbReference>
<keyword evidence="1" id="KW-0812">Transmembrane</keyword>
<keyword evidence="4" id="KW-1185">Reference proteome</keyword>
<dbReference type="Pfam" id="PF02037">
    <property type="entry name" value="SAP"/>
    <property type="match status" value="1"/>
</dbReference>
<evidence type="ECO:0000313" key="4">
    <source>
        <dbReference type="Proteomes" id="UP000620124"/>
    </source>
</evidence>
<accession>A0A8H6YD42</accession>
<comment type="caution">
    <text evidence="3">The sequence shown here is derived from an EMBL/GenBank/DDBJ whole genome shotgun (WGS) entry which is preliminary data.</text>
</comment>
<evidence type="ECO:0000313" key="3">
    <source>
        <dbReference type="EMBL" id="KAF7356804.1"/>
    </source>
</evidence>
<feature type="domain" description="SAP" evidence="2">
    <location>
        <begin position="11"/>
        <end position="45"/>
    </location>
</feature>
<feature type="transmembrane region" description="Helical" evidence="1">
    <location>
        <begin position="222"/>
        <end position="245"/>
    </location>
</feature>
<dbReference type="Proteomes" id="UP000620124">
    <property type="component" value="Unassembled WGS sequence"/>
</dbReference>
<dbReference type="OrthoDB" id="5569309at2759"/>
<organism evidence="3 4">
    <name type="scientific">Mycena venus</name>
    <dbReference type="NCBI Taxonomy" id="2733690"/>
    <lineage>
        <taxon>Eukaryota</taxon>
        <taxon>Fungi</taxon>
        <taxon>Dikarya</taxon>
        <taxon>Basidiomycota</taxon>
        <taxon>Agaricomycotina</taxon>
        <taxon>Agaricomycetes</taxon>
        <taxon>Agaricomycetidae</taxon>
        <taxon>Agaricales</taxon>
        <taxon>Marasmiineae</taxon>
        <taxon>Mycenaceae</taxon>
        <taxon>Mycena</taxon>
    </lineage>
</organism>
<reference evidence="3" key="1">
    <citation type="submission" date="2020-05" db="EMBL/GenBank/DDBJ databases">
        <title>Mycena genomes resolve the evolution of fungal bioluminescence.</title>
        <authorList>
            <person name="Tsai I.J."/>
        </authorList>
    </citation>
    <scope>NUCLEOTIDE SEQUENCE</scope>
    <source>
        <strain evidence="3">CCC161011</strain>
    </source>
</reference>
<name>A0A8H6YD42_9AGAR</name>